<feature type="transmembrane region" description="Helical" evidence="1">
    <location>
        <begin position="12"/>
        <end position="29"/>
    </location>
</feature>
<gene>
    <name evidence="2" type="ORF">GCM10011459_14340</name>
</gene>
<proteinExistence type="predicted"/>
<keyword evidence="1" id="KW-0472">Membrane</keyword>
<feature type="transmembrane region" description="Helical" evidence="1">
    <location>
        <begin position="250"/>
        <end position="268"/>
    </location>
</feature>
<evidence type="ECO:0000313" key="3">
    <source>
        <dbReference type="Proteomes" id="UP000603295"/>
    </source>
</evidence>
<feature type="transmembrane region" description="Helical" evidence="1">
    <location>
        <begin position="118"/>
        <end position="144"/>
    </location>
</feature>
<dbReference type="Proteomes" id="UP000603295">
    <property type="component" value="Unassembled WGS sequence"/>
</dbReference>
<protein>
    <submittedName>
        <fullName evidence="2">Beta-carotene 15,15'-monooxygenase</fullName>
    </submittedName>
</protein>
<dbReference type="Pfam" id="PF19484">
    <property type="entry name" value="DUF6020"/>
    <property type="match status" value="1"/>
</dbReference>
<feature type="transmembrane region" description="Helical" evidence="1">
    <location>
        <begin position="586"/>
        <end position="608"/>
    </location>
</feature>
<keyword evidence="1" id="KW-0812">Transmembrane</keyword>
<accession>A0ABQ2C657</accession>
<name>A0ABQ2C657_9LACO</name>
<evidence type="ECO:0000313" key="2">
    <source>
        <dbReference type="EMBL" id="GGI63600.1"/>
    </source>
</evidence>
<dbReference type="RefSeq" id="WP_153710020.1">
    <property type="nucleotide sequence ID" value="NZ_BMDS01000004.1"/>
</dbReference>
<dbReference type="EMBL" id="BMDS01000004">
    <property type="protein sequence ID" value="GGI63600.1"/>
    <property type="molecule type" value="Genomic_DNA"/>
</dbReference>
<comment type="caution">
    <text evidence="2">The sequence shown here is derived from an EMBL/GenBank/DDBJ whole genome shotgun (WGS) entry which is preliminary data.</text>
</comment>
<feature type="transmembrane region" description="Helical" evidence="1">
    <location>
        <begin position="49"/>
        <end position="72"/>
    </location>
</feature>
<organism evidence="2 3">
    <name type="scientific">Limosilactobacillus caviae</name>
    <dbReference type="NCBI Taxonomy" id="1769424"/>
    <lineage>
        <taxon>Bacteria</taxon>
        <taxon>Bacillati</taxon>
        <taxon>Bacillota</taxon>
        <taxon>Bacilli</taxon>
        <taxon>Lactobacillales</taxon>
        <taxon>Lactobacillaceae</taxon>
        <taxon>Limosilactobacillus</taxon>
    </lineage>
</organism>
<feature type="transmembrane region" description="Helical" evidence="1">
    <location>
        <begin position="306"/>
        <end position="323"/>
    </location>
</feature>
<feature type="transmembrane region" description="Helical" evidence="1">
    <location>
        <begin position="280"/>
        <end position="299"/>
    </location>
</feature>
<feature type="transmembrane region" description="Helical" evidence="1">
    <location>
        <begin position="376"/>
        <end position="395"/>
    </location>
</feature>
<keyword evidence="1" id="KW-1133">Transmembrane helix</keyword>
<feature type="transmembrane region" description="Helical" evidence="1">
    <location>
        <begin position="639"/>
        <end position="657"/>
    </location>
</feature>
<feature type="transmembrane region" description="Helical" evidence="1">
    <location>
        <begin position="164"/>
        <end position="183"/>
    </location>
</feature>
<reference evidence="3" key="1">
    <citation type="journal article" date="2019" name="Int. J. Syst. Evol. Microbiol.">
        <title>The Global Catalogue of Microorganisms (GCM) 10K type strain sequencing project: providing services to taxonomists for standard genome sequencing and annotation.</title>
        <authorList>
            <consortium name="The Broad Institute Genomics Platform"/>
            <consortium name="The Broad Institute Genome Sequencing Center for Infectious Disease"/>
            <person name="Wu L."/>
            <person name="Ma J."/>
        </authorList>
    </citation>
    <scope>NUCLEOTIDE SEQUENCE [LARGE SCALE GENOMIC DNA]</scope>
    <source>
        <strain evidence="3">CCM 8609</strain>
    </source>
</reference>
<feature type="transmembrane region" description="Helical" evidence="1">
    <location>
        <begin position="81"/>
        <end position="103"/>
    </location>
</feature>
<dbReference type="InterPro" id="IPR046062">
    <property type="entry name" value="DUF6020"/>
</dbReference>
<evidence type="ECO:0000256" key="1">
    <source>
        <dbReference type="SAM" id="Phobius"/>
    </source>
</evidence>
<keyword evidence="3" id="KW-1185">Reference proteome</keyword>
<sequence length="670" mass="77332">MESGYKKMIWNIFKALLMALFLSINLNTIDKNTDAKADMYLKLKQYLQPFLAINILTYLIYFIILILLIAYLKRNYYKTSLAFKSFSVLYSIILALCTCYGTIARKGNIFNYLYNQKYLIIFLVVVITWTIFFYLILEFLITYFNRTKAQKFIVEGSTINWRKWFCIILICWLPYIIILYPGTTNPDTINQLLEFFNHGNWVRDDYPIAWYMVPNNPFTISNQHNFLVTLFYGMNFKLGISLFHNAGIGVFINSIFQIIGLVAILTYALVTFSRLGMNNLFLRCFGIFFALFPMLPMIGMFLGKNVLYSIFLTWSFLLVVNALEQPKLFKESRWNIYLFLSLLGQLAVEKYAIYIIAFMAILVPVLFWRKNFTKKLVITMLGSLIGFLVVQGAIFEALHVPNGDPIEGKSVMIQSTALYQKYHPNDMTDYQKKVINKVFVRKNLANLYTPGLSDPVKSSGGKKIGLQPNGSFNQHLNKNFVEGYRYRTVTANDIKNYNKVWLQLMLKHPMTLFEAFMGQGYGYLDLQATQGDISVNTPADALNVAQVHHEIPIGSKSYTIDYTRHCQRLRKLIAGIYNVCSKIPPFAFLLNGNYLINISVICFLLILGTGRYGKALTILPILLQVPIFMLSPVNGSQRYMYPFFFTTFIVLGIVLCWKKTKNKESRKDSI</sequence>